<accession>A0A1B7JNS9</accession>
<proteinExistence type="predicted"/>
<dbReference type="Proteomes" id="UP000078224">
    <property type="component" value="Unassembled WGS sequence"/>
</dbReference>
<dbReference type="Pfam" id="PF02954">
    <property type="entry name" value="HTH_8"/>
    <property type="match status" value="1"/>
</dbReference>
<protein>
    <recommendedName>
        <fullName evidence="1">DNA binding HTH domain-containing protein</fullName>
    </recommendedName>
</protein>
<feature type="domain" description="DNA binding HTH" evidence="1">
    <location>
        <begin position="115"/>
        <end position="153"/>
    </location>
</feature>
<dbReference type="EMBL" id="LXEW01000041">
    <property type="protein sequence ID" value="OAT49578.1"/>
    <property type="molecule type" value="Genomic_DNA"/>
</dbReference>
<dbReference type="InterPro" id="IPR009057">
    <property type="entry name" value="Homeodomain-like_sf"/>
</dbReference>
<comment type="caution">
    <text evidence="2">The sequence shown here is derived from an EMBL/GenBank/DDBJ whole genome shotgun (WGS) entry which is preliminary data.</text>
</comment>
<evidence type="ECO:0000313" key="2">
    <source>
        <dbReference type="EMBL" id="OAT49578.1"/>
    </source>
</evidence>
<dbReference type="Gene3D" id="1.10.10.60">
    <property type="entry name" value="Homeodomain-like"/>
    <property type="match status" value="1"/>
</dbReference>
<dbReference type="InterPro" id="IPR002197">
    <property type="entry name" value="HTH_Fis"/>
</dbReference>
<name>A0A1B7JNS9_9GAMM</name>
<organism evidence="2 3">
    <name type="scientific">Providencia heimbachae ATCC 35613</name>
    <dbReference type="NCBI Taxonomy" id="1354272"/>
    <lineage>
        <taxon>Bacteria</taxon>
        <taxon>Pseudomonadati</taxon>
        <taxon>Pseudomonadota</taxon>
        <taxon>Gammaproteobacteria</taxon>
        <taxon>Enterobacterales</taxon>
        <taxon>Morganellaceae</taxon>
        <taxon>Providencia</taxon>
    </lineage>
</organism>
<dbReference type="PATRIC" id="fig|1354272.4.peg.3141"/>
<gene>
    <name evidence="2" type="ORF">M998_3080</name>
</gene>
<keyword evidence="3" id="KW-1185">Reference proteome</keyword>
<evidence type="ECO:0000313" key="3">
    <source>
        <dbReference type="Proteomes" id="UP000078224"/>
    </source>
</evidence>
<evidence type="ECO:0000259" key="1">
    <source>
        <dbReference type="Pfam" id="PF02954"/>
    </source>
</evidence>
<dbReference type="AlphaFoldDB" id="A0A1B7JNS9"/>
<reference evidence="2 3" key="1">
    <citation type="submission" date="2016-04" db="EMBL/GenBank/DDBJ databases">
        <title>ATOL: Assembling a taxonomically balanced genome-scale reconstruction of the evolutionary history of the Enterobacteriaceae.</title>
        <authorList>
            <person name="Plunkett G.III."/>
            <person name="Neeno-Eckwall E.C."/>
            <person name="Glasner J.D."/>
            <person name="Perna N.T."/>
        </authorList>
    </citation>
    <scope>NUCLEOTIDE SEQUENCE [LARGE SCALE GENOMIC DNA]</scope>
    <source>
        <strain evidence="2 3">ATCC 35613</strain>
    </source>
</reference>
<dbReference type="SUPFAM" id="SSF46689">
    <property type="entry name" value="Homeodomain-like"/>
    <property type="match status" value="1"/>
</dbReference>
<sequence>MDPQGKTLWLSHTNEKHSTIATLFADNVTPYDGLFECAITLEGRFYYLAPVYSDNNILLAIVALSTKGVNSNILLALSHSLGREVSEKLKCHFYLQKLISEPIPESLFRDLDIQQVEKALIIEAALTCNGKIQHMHQALNMGRTTLWRKLKQYNIDIKTYKNL</sequence>
<dbReference type="GO" id="GO:0043565">
    <property type="term" value="F:sequence-specific DNA binding"/>
    <property type="evidence" value="ECO:0007669"/>
    <property type="project" value="InterPro"/>
</dbReference>